<gene>
    <name evidence="3" type="ORF">EGH25_03295</name>
</gene>
<dbReference type="InterPro" id="IPR036390">
    <property type="entry name" value="WH_DNA-bd_sf"/>
</dbReference>
<evidence type="ECO:0000259" key="2">
    <source>
        <dbReference type="Pfam" id="PF01978"/>
    </source>
</evidence>
<dbReference type="Pfam" id="PF01978">
    <property type="entry name" value="TrmB"/>
    <property type="match status" value="1"/>
</dbReference>
<reference evidence="3" key="1">
    <citation type="submission" date="2022-09" db="EMBL/GenBank/DDBJ databases">
        <title>Haloadaptaus new haloarchaeum isolated from saline soil.</title>
        <authorList>
            <person name="Duran-Viseras A."/>
            <person name="Sanchez-Porro C."/>
            <person name="Ventosa A."/>
        </authorList>
    </citation>
    <scope>NUCLEOTIDE SEQUENCE</scope>
    <source>
        <strain evidence="3">F3-133</strain>
    </source>
</reference>
<dbReference type="RefSeq" id="WP_266086178.1">
    <property type="nucleotide sequence ID" value="NZ_RKLV01000002.1"/>
</dbReference>
<protein>
    <submittedName>
        <fullName evidence="3">TrmB family transcriptional regulator</fullName>
    </submittedName>
</protein>
<dbReference type="InterPro" id="IPR036388">
    <property type="entry name" value="WH-like_DNA-bd_sf"/>
</dbReference>
<dbReference type="Gene3D" id="1.10.10.10">
    <property type="entry name" value="Winged helix-like DNA-binding domain superfamily/Winged helix DNA-binding domain"/>
    <property type="match status" value="1"/>
</dbReference>
<dbReference type="SUPFAM" id="SSF46785">
    <property type="entry name" value="Winged helix' DNA-binding domain"/>
    <property type="match status" value="1"/>
</dbReference>
<evidence type="ECO:0000256" key="1">
    <source>
        <dbReference type="SAM" id="MobiDB-lite"/>
    </source>
</evidence>
<dbReference type="AlphaFoldDB" id="A0A9Q4GG67"/>
<dbReference type="Proteomes" id="UP001149411">
    <property type="component" value="Unassembled WGS sequence"/>
</dbReference>
<accession>A0A9Q4GG67</accession>
<feature type="region of interest" description="Disordered" evidence="1">
    <location>
        <begin position="157"/>
        <end position="181"/>
    </location>
</feature>
<feature type="compositionally biased region" description="Basic and acidic residues" evidence="1">
    <location>
        <begin position="157"/>
        <end position="169"/>
    </location>
</feature>
<comment type="caution">
    <text evidence="3">The sequence shown here is derived from an EMBL/GenBank/DDBJ whole genome shotgun (WGS) entry which is preliminary data.</text>
</comment>
<organism evidence="3 4">
    <name type="scientific">Halorutilus salinus</name>
    <dbReference type="NCBI Taxonomy" id="2487751"/>
    <lineage>
        <taxon>Archaea</taxon>
        <taxon>Methanobacteriati</taxon>
        <taxon>Methanobacteriota</taxon>
        <taxon>Stenosarchaea group</taxon>
        <taxon>Halobacteria</taxon>
        <taxon>Halorutilales</taxon>
        <taxon>Halorutilaceae</taxon>
        <taxon>Halorutilus</taxon>
    </lineage>
</organism>
<dbReference type="InterPro" id="IPR002831">
    <property type="entry name" value="Tscrpt_reg_TrmB_N"/>
</dbReference>
<evidence type="ECO:0000313" key="4">
    <source>
        <dbReference type="Proteomes" id="UP001149411"/>
    </source>
</evidence>
<name>A0A9Q4GG67_9EURY</name>
<feature type="domain" description="Transcription regulator TrmB N-terminal" evidence="2">
    <location>
        <begin position="54"/>
        <end position="117"/>
    </location>
</feature>
<dbReference type="EMBL" id="RKLV01000002">
    <property type="protein sequence ID" value="MCX2818377.1"/>
    <property type="molecule type" value="Genomic_DNA"/>
</dbReference>
<keyword evidence="4" id="KW-1185">Reference proteome</keyword>
<evidence type="ECO:0000313" key="3">
    <source>
        <dbReference type="EMBL" id="MCX2818377.1"/>
    </source>
</evidence>
<sequence>MPDEFAVYECRSCDNYVLSTAADSEMTCCGGSIERVDQQGASIQSPETKPLFKQAFGTTETEMEICLCVMDEGEATANDISDVLGVERSVVSRYANHLVEVGFLHKSERNLREGGRVHVYTHATGEEVTRSLTLGFYRWAAEATRLIDEFGRKKMEHMAESEGSEKGGEEEGEDGVGVYWE</sequence>
<proteinExistence type="predicted"/>